<evidence type="ECO:0000313" key="1">
    <source>
        <dbReference type="EMBL" id="KAJ1674226.1"/>
    </source>
</evidence>
<protein>
    <submittedName>
        <fullName evidence="1">Uncharacterized protein</fullName>
    </submittedName>
</protein>
<accession>A0ACC1HD07</accession>
<dbReference type="Proteomes" id="UP001145114">
    <property type="component" value="Unassembled WGS sequence"/>
</dbReference>
<proteinExistence type="predicted"/>
<comment type="caution">
    <text evidence="1">The sequence shown here is derived from an EMBL/GenBank/DDBJ whole genome shotgun (WGS) entry which is preliminary data.</text>
</comment>
<dbReference type="EMBL" id="JAMZIH010006149">
    <property type="protein sequence ID" value="KAJ1674226.1"/>
    <property type="molecule type" value="Genomic_DNA"/>
</dbReference>
<organism evidence="1 2">
    <name type="scientific">Spiromyces aspiralis</name>
    <dbReference type="NCBI Taxonomy" id="68401"/>
    <lineage>
        <taxon>Eukaryota</taxon>
        <taxon>Fungi</taxon>
        <taxon>Fungi incertae sedis</taxon>
        <taxon>Zoopagomycota</taxon>
        <taxon>Kickxellomycotina</taxon>
        <taxon>Kickxellomycetes</taxon>
        <taxon>Kickxellales</taxon>
        <taxon>Kickxellaceae</taxon>
        <taxon>Spiromyces</taxon>
    </lineage>
</organism>
<name>A0ACC1HD07_9FUNG</name>
<evidence type="ECO:0000313" key="2">
    <source>
        <dbReference type="Proteomes" id="UP001145114"/>
    </source>
</evidence>
<sequence>MDVPMGGPQHYPPDTITPQRLNIYRLPSPQKPYGPGIGVSGSPGMLVAPASAPATGPPNRGPESPQFAQGPAYQTSTTRAGGGNPSSNTGSCSELPPSIGYPVAPGKSGEVRILPSTEKPPMLDPRSTHTKPPFSYASLIAQAINSTEAKKITLNGIYQYIMEHYPYYKHAQNGWQNSIRHNLSLNKAFVKVQRATNEPGKGAYWTIDEAHKDQFSNGVYKRTRRSNKSKSVSGPGAAKSTKVAATQSTSGKSKGGEKGGDDSAVSRPAASVNKRQSPQCNENDPVRKARRLSGNGRSRDPSQGQGSGADDNGADNVSSYMASDESGTSRSVSPSKSRR</sequence>
<keyword evidence="2" id="KW-1185">Reference proteome</keyword>
<gene>
    <name evidence="1" type="ORF">EV182_003707</name>
</gene>
<reference evidence="1" key="1">
    <citation type="submission" date="2022-06" db="EMBL/GenBank/DDBJ databases">
        <title>Phylogenomic reconstructions and comparative analyses of Kickxellomycotina fungi.</title>
        <authorList>
            <person name="Reynolds N.K."/>
            <person name="Stajich J.E."/>
            <person name="Barry K."/>
            <person name="Grigoriev I.V."/>
            <person name="Crous P."/>
            <person name="Smith M.E."/>
        </authorList>
    </citation>
    <scope>NUCLEOTIDE SEQUENCE</scope>
    <source>
        <strain evidence="1">RSA 2271</strain>
    </source>
</reference>